<evidence type="ECO:0000313" key="3">
    <source>
        <dbReference type="Proteomes" id="UP000317909"/>
    </source>
</evidence>
<dbReference type="Proteomes" id="UP000317909">
    <property type="component" value="Chromosome"/>
</dbReference>
<evidence type="ECO:0000313" key="2">
    <source>
        <dbReference type="EMBL" id="QDT73784.1"/>
    </source>
</evidence>
<feature type="transmembrane region" description="Helical" evidence="1">
    <location>
        <begin position="45"/>
        <end position="67"/>
    </location>
</feature>
<organism evidence="2 3">
    <name type="scientific">Lacipirellula limnantheis</name>
    <dbReference type="NCBI Taxonomy" id="2528024"/>
    <lineage>
        <taxon>Bacteria</taxon>
        <taxon>Pseudomonadati</taxon>
        <taxon>Planctomycetota</taxon>
        <taxon>Planctomycetia</taxon>
        <taxon>Pirellulales</taxon>
        <taxon>Lacipirellulaceae</taxon>
        <taxon>Lacipirellula</taxon>
    </lineage>
</organism>
<protein>
    <submittedName>
        <fullName evidence="2">Uncharacterized protein</fullName>
    </submittedName>
</protein>
<name>A0A517TZJ2_9BACT</name>
<reference evidence="2 3" key="1">
    <citation type="submission" date="2019-02" db="EMBL/GenBank/DDBJ databases">
        <title>Deep-cultivation of Planctomycetes and their phenomic and genomic characterization uncovers novel biology.</title>
        <authorList>
            <person name="Wiegand S."/>
            <person name="Jogler M."/>
            <person name="Boedeker C."/>
            <person name="Pinto D."/>
            <person name="Vollmers J."/>
            <person name="Rivas-Marin E."/>
            <person name="Kohn T."/>
            <person name="Peeters S.H."/>
            <person name="Heuer A."/>
            <person name="Rast P."/>
            <person name="Oberbeckmann S."/>
            <person name="Bunk B."/>
            <person name="Jeske O."/>
            <person name="Meyerdierks A."/>
            <person name="Storesund J.E."/>
            <person name="Kallscheuer N."/>
            <person name="Luecker S."/>
            <person name="Lage O.M."/>
            <person name="Pohl T."/>
            <person name="Merkel B.J."/>
            <person name="Hornburger P."/>
            <person name="Mueller R.-W."/>
            <person name="Bruemmer F."/>
            <person name="Labrenz M."/>
            <person name="Spormann A.M."/>
            <person name="Op den Camp H."/>
            <person name="Overmann J."/>
            <person name="Amann R."/>
            <person name="Jetten M.S.M."/>
            <person name="Mascher T."/>
            <person name="Medema M.H."/>
            <person name="Devos D.P."/>
            <person name="Kaster A.-K."/>
            <person name="Ovreas L."/>
            <person name="Rohde M."/>
            <person name="Galperin M.Y."/>
            <person name="Jogler C."/>
        </authorList>
    </citation>
    <scope>NUCLEOTIDE SEQUENCE [LARGE SCALE GENOMIC DNA]</scope>
    <source>
        <strain evidence="2 3">I41</strain>
    </source>
</reference>
<dbReference type="EMBL" id="CP036339">
    <property type="protein sequence ID" value="QDT73784.1"/>
    <property type="molecule type" value="Genomic_DNA"/>
</dbReference>
<keyword evidence="1" id="KW-0472">Membrane</keyword>
<evidence type="ECO:0000256" key="1">
    <source>
        <dbReference type="SAM" id="Phobius"/>
    </source>
</evidence>
<accession>A0A517TZJ2</accession>
<dbReference type="AlphaFoldDB" id="A0A517TZJ2"/>
<sequence length="150" mass="16195">MSRSKVTRCANENPCGRRLRSRLRMAHGIGSRCRAASASETPPTAYAHLMSAVLGYLFIAVMAISFAGCNNHPPLERPSYDLAKALYAACNRQSAEHLAKFEEVLAESIAAGNVGPQEESALRKIAEVAAAGEWYDAQEMARELIAGQNS</sequence>
<keyword evidence="1" id="KW-0812">Transmembrane</keyword>
<keyword evidence="3" id="KW-1185">Reference proteome</keyword>
<gene>
    <name evidence="2" type="ORF">I41_29750</name>
</gene>
<keyword evidence="1" id="KW-1133">Transmembrane helix</keyword>
<proteinExistence type="predicted"/>
<dbReference type="KEGG" id="llh:I41_29750"/>